<sequence length="501" mass="55978">MPEHLRALIVIVILATAVFSLAGKTATQLIPARDFKRRRNLWFALTLLAFLTHSFWLYAAAATFCLLLTRRQEHTPLALFFLLLFVMPPATVQIPGFGLINYLIKLDHPRLLALVILLPAFFTLRRQPGVIRFGRLWPDRLLLAYLLLVALLYLRETTLTDSLRQSLYLLIDVLLPYYVASRGLRQLQDFRDALLAFTLAAMVLALIGLFEYARHWLLYRALLGALDIEWGLMGYLGRGGSLRAVATAGQAIVLGYILAVAIGFYLFLQGVTTSRLQRWLGGLLLAAGLFVPLSRGPWIGAAIMLATFIASGRHALKRLFLLTMAGLLSLPLLMIIPGGQKLLDLLPFIGSVEKENITYRERLIDNSLIVIERNPWLGSVDYRKTPEMQSMIQGQGIVDVVNTYLGVALEVGLVGLMLFTAFFVTILQGIRQALRRLPRHQNEARNLGRALLATLCGVLVIIFTVSSISIIPVVYWSVAGIAVAYVQWVRLQTQPHATLDR</sequence>
<comment type="caution">
    <text evidence="7">The sequence shown here is derived from an EMBL/GenBank/DDBJ whole genome shotgun (WGS) entry which is preliminary data.</text>
</comment>
<dbReference type="InterPro" id="IPR007016">
    <property type="entry name" value="O-antigen_ligase-rel_domated"/>
</dbReference>
<evidence type="ECO:0000256" key="5">
    <source>
        <dbReference type="SAM" id="Phobius"/>
    </source>
</evidence>
<feature type="domain" description="O-antigen ligase-related" evidence="6">
    <location>
        <begin position="282"/>
        <end position="419"/>
    </location>
</feature>
<evidence type="ECO:0000256" key="3">
    <source>
        <dbReference type="ARBA" id="ARBA00022989"/>
    </source>
</evidence>
<evidence type="ECO:0000313" key="8">
    <source>
        <dbReference type="Proteomes" id="UP000557193"/>
    </source>
</evidence>
<feature type="transmembrane region" description="Helical" evidence="5">
    <location>
        <begin position="319"/>
        <end position="338"/>
    </location>
</feature>
<evidence type="ECO:0000313" key="7">
    <source>
        <dbReference type="EMBL" id="MBB6342624.1"/>
    </source>
</evidence>
<feature type="transmembrane region" description="Helical" evidence="5">
    <location>
        <begin position="193"/>
        <end position="210"/>
    </location>
</feature>
<keyword evidence="8" id="KW-1185">Reference proteome</keyword>
<dbReference type="PANTHER" id="PTHR37422:SF13">
    <property type="entry name" value="LIPOPOLYSACCHARIDE BIOSYNTHESIS PROTEIN PA4999-RELATED"/>
    <property type="match status" value="1"/>
</dbReference>
<feature type="transmembrane region" description="Helical" evidence="5">
    <location>
        <begin position="216"/>
        <end position="236"/>
    </location>
</feature>
<dbReference type="Pfam" id="PF04932">
    <property type="entry name" value="Wzy_C"/>
    <property type="match status" value="1"/>
</dbReference>
<feature type="transmembrane region" description="Helical" evidence="5">
    <location>
        <begin position="136"/>
        <end position="154"/>
    </location>
</feature>
<feature type="transmembrane region" description="Helical" evidence="5">
    <location>
        <begin position="474"/>
        <end position="491"/>
    </location>
</feature>
<feature type="transmembrane region" description="Helical" evidence="5">
    <location>
        <begin position="41"/>
        <end position="67"/>
    </location>
</feature>
<name>A0A7X0BTJ9_9PSED</name>
<dbReference type="GO" id="GO:0016020">
    <property type="term" value="C:membrane"/>
    <property type="evidence" value="ECO:0007669"/>
    <property type="project" value="UniProtKB-SubCell"/>
</dbReference>
<dbReference type="AlphaFoldDB" id="A0A7X0BTJ9"/>
<evidence type="ECO:0000256" key="1">
    <source>
        <dbReference type="ARBA" id="ARBA00004141"/>
    </source>
</evidence>
<evidence type="ECO:0000259" key="6">
    <source>
        <dbReference type="Pfam" id="PF04932"/>
    </source>
</evidence>
<feature type="transmembrane region" description="Helical" evidence="5">
    <location>
        <begin position="248"/>
        <end position="268"/>
    </location>
</feature>
<keyword evidence="2 5" id="KW-0812">Transmembrane</keyword>
<evidence type="ECO:0000256" key="4">
    <source>
        <dbReference type="ARBA" id="ARBA00023136"/>
    </source>
</evidence>
<feature type="transmembrane region" description="Helical" evidence="5">
    <location>
        <begin position="79"/>
        <end position="102"/>
    </location>
</feature>
<organism evidence="7 8">
    <name type="scientific">Pseudomonas fluvialis</name>
    <dbReference type="NCBI Taxonomy" id="1793966"/>
    <lineage>
        <taxon>Bacteria</taxon>
        <taxon>Pseudomonadati</taxon>
        <taxon>Pseudomonadota</taxon>
        <taxon>Gammaproteobacteria</taxon>
        <taxon>Pseudomonadales</taxon>
        <taxon>Pseudomonadaceae</taxon>
        <taxon>Pseudomonas</taxon>
    </lineage>
</organism>
<evidence type="ECO:0000256" key="2">
    <source>
        <dbReference type="ARBA" id="ARBA00022692"/>
    </source>
</evidence>
<dbReference type="Proteomes" id="UP000557193">
    <property type="component" value="Unassembled WGS sequence"/>
</dbReference>
<keyword evidence="7" id="KW-0436">Ligase</keyword>
<gene>
    <name evidence="7" type="ORF">HNP49_002806</name>
</gene>
<dbReference type="PANTHER" id="PTHR37422">
    <property type="entry name" value="TEICHURONIC ACID BIOSYNTHESIS PROTEIN TUAE"/>
    <property type="match status" value="1"/>
</dbReference>
<feature type="transmembrane region" description="Helical" evidence="5">
    <location>
        <begin position="404"/>
        <end position="427"/>
    </location>
</feature>
<dbReference type="GO" id="GO:0016874">
    <property type="term" value="F:ligase activity"/>
    <property type="evidence" value="ECO:0007669"/>
    <property type="project" value="UniProtKB-KW"/>
</dbReference>
<comment type="subcellular location">
    <subcellularLocation>
        <location evidence="1">Membrane</location>
        <topology evidence="1">Multi-pass membrane protein</topology>
    </subcellularLocation>
</comment>
<dbReference type="InterPro" id="IPR051533">
    <property type="entry name" value="WaaL-like"/>
</dbReference>
<protein>
    <submittedName>
        <fullName evidence="7">O-antigen ligase</fullName>
    </submittedName>
</protein>
<accession>A0A7X0BTJ9</accession>
<reference evidence="7 8" key="1">
    <citation type="submission" date="2020-08" db="EMBL/GenBank/DDBJ databases">
        <title>Functional genomics of gut bacteria from endangered species of beetles.</title>
        <authorList>
            <person name="Carlos-Shanley C."/>
        </authorList>
    </citation>
    <scope>NUCLEOTIDE SEQUENCE [LARGE SCALE GENOMIC DNA]</scope>
    <source>
        <strain evidence="7 8">S00202</strain>
    </source>
</reference>
<keyword evidence="4 5" id="KW-0472">Membrane</keyword>
<feature type="transmembrane region" description="Helical" evidence="5">
    <location>
        <begin position="447"/>
        <end position="468"/>
    </location>
</feature>
<dbReference type="EMBL" id="JACHLL010000005">
    <property type="protein sequence ID" value="MBB6342624.1"/>
    <property type="molecule type" value="Genomic_DNA"/>
</dbReference>
<keyword evidence="3 5" id="KW-1133">Transmembrane helix</keyword>
<dbReference type="RefSeq" id="WP_184684266.1">
    <property type="nucleotide sequence ID" value="NZ_JACHLL010000005.1"/>
</dbReference>
<proteinExistence type="predicted"/>